<organism evidence="1 2">
    <name type="scientific">Brevibacillus borstelensis AK1</name>
    <dbReference type="NCBI Taxonomy" id="1300222"/>
    <lineage>
        <taxon>Bacteria</taxon>
        <taxon>Bacillati</taxon>
        <taxon>Bacillota</taxon>
        <taxon>Bacilli</taxon>
        <taxon>Bacillales</taxon>
        <taxon>Paenibacillaceae</taxon>
        <taxon>Brevibacillus</taxon>
    </lineage>
</organism>
<dbReference type="GeneID" id="89499273"/>
<sequence length="94" mass="10400">MLAQEMGVIFTKHVGHMTAKRWTDFIQQLESKGLYVVIETDTNGRVMSPLGGLMPMPCKSETLQIFTSDELQQRGLPVGHHIVTKSKASGNLTT</sequence>
<name>M8E4Z4_9BACL</name>
<protein>
    <submittedName>
        <fullName evidence="1">Uncharacterized protein</fullName>
    </submittedName>
</protein>
<evidence type="ECO:0000313" key="2">
    <source>
        <dbReference type="Proteomes" id="UP000012081"/>
    </source>
</evidence>
<dbReference type="EMBL" id="APBN01000001">
    <property type="protein sequence ID" value="EMT54366.1"/>
    <property type="molecule type" value="Genomic_DNA"/>
</dbReference>
<dbReference type="OrthoDB" id="2473691at2"/>
<dbReference type="PATRIC" id="fig|1300222.3.peg.437"/>
<accession>M8E4Z4</accession>
<comment type="caution">
    <text evidence="1">The sequence shown here is derived from an EMBL/GenBank/DDBJ whole genome shotgun (WGS) entry which is preliminary data.</text>
</comment>
<keyword evidence="2" id="KW-1185">Reference proteome</keyword>
<proteinExistence type="predicted"/>
<reference evidence="1 2" key="1">
    <citation type="submission" date="2013-03" db="EMBL/GenBank/DDBJ databases">
        <title>Assembly of a new bacterial strain Brevibacillus borstelensis AK1.</title>
        <authorList>
            <person name="Rajan I."/>
            <person name="PoliReddy D."/>
            <person name="Sugumar T."/>
            <person name="Rathinam K."/>
            <person name="Alqarawi S."/>
            <person name="Khalil A.B."/>
            <person name="Sivakumar N."/>
        </authorList>
    </citation>
    <scope>NUCLEOTIDE SEQUENCE [LARGE SCALE GENOMIC DNA]</scope>
    <source>
        <strain evidence="1 2">AK1</strain>
    </source>
</reference>
<dbReference type="AlphaFoldDB" id="M8E4Z4"/>
<gene>
    <name evidence="1" type="ORF">I532_02130</name>
</gene>
<evidence type="ECO:0000313" key="1">
    <source>
        <dbReference type="EMBL" id="EMT54366.1"/>
    </source>
</evidence>
<dbReference type="RefSeq" id="WP_003386104.1">
    <property type="nucleotide sequence ID" value="NZ_APBN01000001.1"/>
</dbReference>
<dbReference type="Proteomes" id="UP000012081">
    <property type="component" value="Unassembled WGS sequence"/>
</dbReference>